<dbReference type="Pfam" id="PF02826">
    <property type="entry name" value="2-Hacid_dh_C"/>
    <property type="match status" value="1"/>
</dbReference>
<keyword evidence="3" id="KW-0520">NAD</keyword>
<accession>A0A6N8HXD4</accession>
<dbReference type="CDD" id="cd12185">
    <property type="entry name" value="HGDH_LDH_like"/>
    <property type="match status" value="1"/>
</dbReference>
<dbReference type="PANTHER" id="PTHR43026:SF1">
    <property type="entry name" value="2-HYDROXYACID DEHYDROGENASE HOMOLOG 1-RELATED"/>
    <property type="match status" value="1"/>
</dbReference>
<proteinExistence type="inferred from homology"/>
<dbReference type="Proteomes" id="UP000469440">
    <property type="component" value="Unassembled WGS sequence"/>
</dbReference>
<dbReference type="GO" id="GO:0008720">
    <property type="term" value="F:D-lactate dehydrogenase (NAD+) activity"/>
    <property type="evidence" value="ECO:0007669"/>
    <property type="project" value="TreeGrafter"/>
</dbReference>
<dbReference type="Gene3D" id="3.40.50.720">
    <property type="entry name" value="NAD(P)-binding Rossmann-like Domain"/>
    <property type="match status" value="2"/>
</dbReference>
<evidence type="ECO:0000256" key="3">
    <source>
        <dbReference type="ARBA" id="ARBA00023027"/>
    </source>
</evidence>
<evidence type="ECO:0000256" key="4">
    <source>
        <dbReference type="RuleBase" id="RU003719"/>
    </source>
</evidence>
<dbReference type="PROSITE" id="PS00065">
    <property type="entry name" value="D_2_HYDROXYACID_DH_1"/>
    <property type="match status" value="1"/>
</dbReference>
<dbReference type="InterPro" id="IPR006139">
    <property type="entry name" value="D-isomer_2_OHA_DH_cat_dom"/>
</dbReference>
<dbReference type="PROSITE" id="PS00671">
    <property type="entry name" value="D_2_HYDROXYACID_DH_3"/>
    <property type="match status" value="1"/>
</dbReference>
<name>A0A6N8HXD4_9FIRM</name>
<keyword evidence="2 4" id="KW-0560">Oxidoreductase</keyword>
<organism evidence="7 8">
    <name type="scientific">Caproicibacter fermentans</name>
    <dbReference type="NCBI Taxonomy" id="2576756"/>
    <lineage>
        <taxon>Bacteria</taxon>
        <taxon>Bacillati</taxon>
        <taxon>Bacillota</taxon>
        <taxon>Clostridia</taxon>
        <taxon>Eubacteriales</taxon>
        <taxon>Acutalibacteraceae</taxon>
        <taxon>Caproicibacter</taxon>
    </lineage>
</organism>
<gene>
    <name evidence="7" type="primary">fldH</name>
    <name evidence="7" type="ORF">CAFE_12010</name>
</gene>
<evidence type="ECO:0000256" key="1">
    <source>
        <dbReference type="ARBA" id="ARBA00005854"/>
    </source>
</evidence>
<feature type="domain" description="D-isomer specific 2-hydroxyacid dehydrogenase NAD-binding" evidence="6">
    <location>
        <begin position="108"/>
        <end position="294"/>
    </location>
</feature>
<comment type="caution">
    <text evidence="7">The sequence shown here is derived from an EMBL/GenBank/DDBJ whole genome shotgun (WGS) entry which is preliminary data.</text>
</comment>
<keyword evidence="8" id="KW-1185">Reference proteome</keyword>
<dbReference type="SUPFAM" id="SSF52283">
    <property type="entry name" value="Formate/glycerate dehydrogenase catalytic domain-like"/>
    <property type="match status" value="1"/>
</dbReference>
<feature type="domain" description="D-isomer specific 2-hydroxyacid dehydrogenase catalytic" evidence="5">
    <location>
        <begin position="9"/>
        <end position="325"/>
    </location>
</feature>
<protein>
    <submittedName>
        <fullName evidence="7">Phenyllactate dehydrogenase</fullName>
        <ecNumber evidence="7">1.1.1.-</ecNumber>
    </submittedName>
</protein>
<dbReference type="InterPro" id="IPR029753">
    <property type="entry name" value="D-isomer_DH_CS"/>
</dbReference>
<dbReference type="EC" id="1.1.1.-" evidence="7"/>
<dbReference type="InterPro" id="IPR058205">
    <property type="entry name" value="D-LDH-like"/>
</dbReference>
<reference evidence="7 8" key="1">
    <citation type="submission" date="2019-09" db="EMBL/GenBank/DDBJ databases">
        <title>Genome sequence of Clostridium sp. EA1.</title>
        <authorList>
            <person name="Poehlein A."/>
            <person name="Bengelsdorf F.R."/>
            <person name="Daniel R."/>
        </authorList>
    </citation>
    <scope>NUCLEOTIDE SEQUENCE [LARGE SCALE GENOMIC DNA]</scope>
    <source>
        <strain evidence="7 8">EA1</strain>
    </source>
</reference>
<dbReference type="EMBL" id="VWXL01000036">
    <property type="protein sequence ID" value="MVB10511.1"/>
    <property type="molecule type" value="Genomic_DNA"/>
</dbReference>
<evidence type="ECO:0000259" key="5">
    <source>
        <dbReference type="Pfam" id="PF00389"/>
    </source>
</evidence>
<dbReference type="OrthoDB" id="9805416at2"/>
<sequence length="326" mass="36225">MKITIYNCRSDEAEYLEGFRRKHGVELFATKESPTAETVGLADGCECVSIITTPMDETLLKTYRDAGIRFLSTRSIGYDHIDLKAAEQLGLHIGNVSYSPNSVADYTVMMMLMAVRKVKAILLRSANQDYSLRGVKGMEMHNLTVGVIGTGRIGRTVLQNLTGFGCRLLAYDLYPNDSVRKIAEYVTLPELLKQSDLITLHMPATRENHHMINRDTIAQMKDGVILINSARGSLIDTDDFLDAVENGKIGGAALDVVENEAGLYYNDLKCDIMKNRGLAVLKSYPNVLVTPHMAFYTNQAVSDMVENSIRSCILFSKGEKNPWQVV</sequence>
<evidence type="ECO:0000256" key="2">
    <source>
        <dbReference type="ARBA" id="ARBA00023002"/>
    </source>
</evidence>
<evidence type="ECO:0000313" key="8">
    <source>
        <dbReference type="Proteomes" id="UP000469440"/>
    </source>
</evidence>
<dbReference type="InterPro" id="IPR006140">
    <property type="entry name" value="D-isomer_DH_NAD-bd"/>
</dbReference>
<dbReference type="Pfam" id="PF00389">
    <property type="entry name" value="2-Hacid_dh"/>
    <property type="match status" value="1"/>
</dbReference>
<evidence type="ECO:0000313" key="7">
    <source>
        <dbReference type="EMBL" id="MVB10511.1"/>
    </source>
</evidence>
<dbReference type="RefSeq" id="WP_156990108.1">
    <property type="nucleotide sequence ID" value="NZ_VWXL01000036.1"/>
</dbReference>
<dbReference type="PANTHER" id="PTHR43026">
    <property type="entry name" value="2-HYDROXYACID DEHYDROGENASE HOMOLOG 1-RELATED"/>
    <property type="match status" value="1"/>
</dbReference>
<dbReference type="AlphaFoldDB" id="A0A6N8HXD4"/>
<comment type="similarity">
    <text evidence="1 4">Belongs to the D-isomer specific 2-hydroxyacid dehydrogenase family.</text>
</comment>
<dbReference type="InterPro" id="IPR036291">
    <property type="entry name" value="NAD(P)-bd_dom_sf"/>
</dbReference>
<dbReference type="GO" id="GO:0051287">
    <property type="term" value="F:NAD binding"/>
    <property type="evidence" value="ECO:0007669"/>
    <property type="project" value="InterPro"/>
</dbReference>
<dbReference type="SUPFAM" id="SSF51735">
    <property type="entry name" value="NAD(P)-binding Rossmann-fold domains"/>
    <property type="match status" value="1"/>
</dbReference>
<evidence type="ECO:0000259" key="6">
    <source>
        <dbReference type="Pfam" id="PF02826"/>
    </source>
</evidence>
<dbReference type="InterPro" id="IPR029752">
    <property type="entry name" value="D-isomer_DH_CS1"/>
</dbReference>